<keyword evidence="5" id="KW-1185">Reference proteome</keyword>
<evidence type="ECO:0000313" key="4">
    <source>
        <dbReference type="EMBL" id="RXT36425.1"/>
    </source>
</evidence>
<gene>
    <name evidence="4" type="ORF">B5V03_32705</name>
</gene>
<comment type="pathway">
    <text evidence="1">Bacterial outer membrane biogenesis; LPS O-antigen biosynthesis.</text>
</comment>
<dbReference type="RefSeq" id="WP_129274568.1">
    <property type="nucleotide sequence ID" value="NZ_MZXW01000050.1"/>
</dbReference>
<comment type="similarity">
    <text evidence="2">Belongs to the NAD(P)-dependent epimerase/dehydratase family.</text>
</comment>
<evidence type="ECO:0000256" key="2">
    <source>
        <dbReference type="ARBA" id="ARBA00007637"/>
    </source>
</evidence>
<proteinExistence type="inferred from homology"/>
<comment type="caution">
    <text evidence="4">The sequence shown here is derived from an EMBL/GenBank/DDBJ whole genome shotgun (WGS) entry which is preliminary data.</text>
</comment>
<sequence>MAILITGGAGFIGLALAEHLLAAGRSVVLFDLAAPPADVMARPELAGARWITGDVRRRADVDAALATIPIELVIHAAAVTPNEMRERTDARGIIDVNIGGTVNLMERVVACGGIRRVVVLSSVAVYGFSSPAQSGFFEEETSHPAPAALYGISKLAAEQVAQRIAHLHGCDTRIVRLGPVYGRWELPTSVRDALSPHHQVLQALRNGQEAILPRLMRADWIYSRDAAAGIAAVAMASALGHAIYHVGGGRLSDLPDWCRTLASRFPDFRWRCAEPGEPAGIVYNLPVDRAPLSIARLVRDTGFDLAYPVGAAVADYLSWARLDRPASGGVS</sequence>
<dbReference type="InterPro" id="IPR001509">
    <property type="entry name" value="Epimerase_deHydtase"/>
</dbReference>
<organism evidence="4 5">
    <name type="scientific">Bradyrhizobium betae</name>
    <dbReference type="NCBI Taxonomy" id="244734"/>
    <lineage>
        <taxon>Bacteria</taxon>
        <taxon>Pseudomonadati</taxon>
        <taxon>Pseudomonadota</taxon>
        <taxon>Alphaproteobacteria</taxon>
        <taxon>Hyphomicrobiales</taxon>
        <taxon>Nitrobacteraceae</taxon>
        <taxon>Bradyrhizobium</taxon>
    </lineage>
</organism>
<dbReference type="OrthoDB" id="7352636at2"/>
<protein>
    <recommendedName>
        <fullName evidence="3">NAD-dependent epimerase/dehydratase domain-containing protein</fullName>
    </recommendedName>
</protein>
<dbReference type="Gene3D" id="3.40.50.720">
    <property type="entry name" value="NAD(P)-binding Rossmann-like Domain"/>
    <property type="match status" value="1"/>
</dbReference>
<dbReference type="AlphaFoldDB" id="A0A4Q1UMR8"/>
<evidence type="ECO:0000313" key="5">
    <source>
        <dbReference type="Proteomes" id="UP000290819"/>
    </source>
</evidence>
<reference evidence="4 5" key="1">
    <citation type="submission" date="2017-03" db="EMBL/GenBank/DDBJ databases">
        <authorList>
            <person name="Safronova V.I."/>
            <person name="Sazanova A.L."/>
            <person name="Chirak E.R."/>
        </authorList>
    </citation>
    <scope>NUCLEOTIDE SEQUENCE [LARGE SCALE GENOMIC DNA]</scope>
    <source>
        <strain evidence="4 5">Opo-243</strain>
    </source>
</reference>
<dbReference type="EMBL" id="MZXW01000050">
    <property type="protein sequence ID" value="RXT36425.1"/>
    <property type="molecule type" value="Genomic_DNA"/>
</dbReference>
<dbReference type="Pfam" id="PF01370">
    <property type="entry name" value="Epimerase"/>
    <property type="match status" value="1"/>
</dbReference>
<dbReference type="SUPFAM" id="SSF51735">
    <property type="entry name" value="NAD(P)-binding Rossmann-fold domains"/>
    <property type="match status" value="1"/>
</dbReference>
<feature type="domain" description="NAD-dependent epimerase/dehydratase" evidence="3">
    <location>
        <begin position="3"/>
        <end position="247"/>
    </location>
</feature>
<name>A0A4Q1UMR8_9BRAD</name>
<accession>A0A4Q1UMR8</accession>
<dbReference type="InterPro" id="IPR036291">
    <property type="entry name" value="NAD(P)-bd_dom_sf"/>
</dbReference>
<dbReference type="Proteomes" id="UP000290819">
    <property type="component" value="Unassembled WGS sequence"/>
</dbReference>
<evidence type="ECO:0000259" key="3">
    <source>
        <dbReference type="Pfam" id="PF01370"/>
    </source>
</evidence>
<dbReference type="PANTHER" id="PTHR43000">
    <property type="entry name" value="DTDP-D-GLUCOSE 4,6-DEHYDRATASE-RELATED"/>
    <property type="match status" value="1"/>
</dbReference>
<evidence type="ECO:0000256" key="1">
    <source>
        <dbReference type="ARBA" id="ARBA00005125"/>
    </source>
</evidence>